<feature type="region of interest" description="Disordered" evidence="1">
    <location>
        <begin position="276"/>
        <end position="304"/>
    </location>
</feature>
<dbReference type="PROSITE" id="PS51257">
    <property type="entry name" value="PROKAR_LIPOPROTEIN"/>
    <property type="match status" value="1"/>
</dbReference>
<keyword evidence="2" id="KW-0812">Transmembrane</keyword>
<accession>A0ABD0ZDU6</accession>
<keyword evidence="5" id="KW-1185">Reference proteome</keyword>
<evidence type="ECO:0000256" key="2">
    <source>
        <dbReference type="SAM" id="Phobius"/>
    </source>
</evidence>
<organism evidence="4 5">
    <name type="scientific">Ranatra chinensis</name>
    <dbReference type="NCBI Taxonomy" id="642074"/>
    <lineage>
        <taxon>Eukaryota</taxon>
        <taxon>Metazoa</taxon>
        <taxon>Ecdysozoa</taxon>
        <taxon>Arthropoda</taxon>
        <taxon>Hexapoda</taxon>
        <taxon>Insecta</taxon>
        <taxon>Pterygota</taxon>
        <taxon>Neoptera</taxon>
        <taxon>Paraneoptera</taxon>
        <taxon>Hemiptera</taxon>
        <taxon>Heteroptera</taxon>
        <taxon>Panheteroptera</taxon>
        <taxon>Nepomorpha</taxon>
        <taxon>Nepidae</taxon>
        <taxon>Ranatrinae</taxon>
        <taxon>Ranatra</taxon>
    </lineage>
</organism>
<feature type="signal peptide" evidence="3">
    <location>
        <begin position="1"/>
        <end position="19"/>
    </location>
</feature>
<reference evidence="4 5" key="1">
    <citation type="submission" date="2024-07" db="EMBL/GenBank/DDBJ databases">
        <title>Chromosome-level genome assembly of the water stick insect Ranatra chinensis (Heteroptera: Nepidae).</title>
        <authorList>
            <person name="Liu X."/>
        </authorList>
    </citation>
    <scope>NUCLEOTIDE SEQUENCE [LARGE SCALE GENOMIC DNA]</scope>
    <source>
        <strain evidence="4">Cailab_2021Rc</strain>
        <tissue evidence="4">Muscle</tissue>
    </source>
</reference>
<evidence type="ECO:0000313" key="5">
    <source>
        <dbReference type="Proteomes" id="UP001558652"/>
    </source>
</evidence>
<comment type="caution">
    <text evidence="4">The sequence shown here is derived from an EMBL/GenBank/DDBJ whole genome shotgun (WGS) entry which is preliminary data.</text>
</comment>
<keyword evidence="2" id="KW-1133">Transmembrane helix</keyword>
<proteinExistence type="predicted"/>
<feature type="transmembrane region" description="Helical" evidence="2">
    <location>
        <begin position="199"/>
        <end position="223"/>
    </location>
</feature>
<feature type="region of interest" description="Disordered" evidence="1">
    <location>
        <begin position="70"/>
        <end position="90"/>
    </location>
</feature>
<evidence type="ECO:0000313" key="4">
    <source>
        <dbReference type="EMBL" id="KAL1138983.1"/>
    </source>
</evidence>
<evidence type="ECO:0000256" key="1">
    <source>
        <dbReference type="SAM" id="MobiDB-lite"/>
    </source>
</evidence>
<dbReference type="Proteomes" id="UP001558652">
    <property type="component" value="Unassembled WGS sequence"/>
</dbReference>
<protein>
    <submittedName>
        <fullName evidence="4">Uncharacterized protein</fullName>
    </submittedName>
</protein>
<feature type="transmembrane region" description="Helical" evidence="2">
    <location>
        <begin position="244"/>
        <end position="267"/>
    </location>
</feature>
<sequence length="304" mass="32800">MKLRLWFVVCLFVFAACLAMSMGDGECPQVDVSDVSLDKLEGDGPEISVPVSQLERSGVLTHHVVTSTPPLTKMTGPIHEQQTKDPGNSNFIHTRESPVLTESNPSCPKPFVSGKSVHDNLIALSSIPIADDICIITSHPGLLSVGPVTCSRNVAAMKVVRVWSAVCVLLMMSAGTEEAPTEWAEIVALPIGNRKDGTVIYGLFLINSVITILAVPPITFDSIPIPPVSCVRYLGLYIDKRVTCVMFGLLRLALGLLLMSLMMTAMVRGLVGELPKDPPGLPGPRPSGGRQPTRRHHQHGEPRF</sequence>
<name>A0ABD0ZDU6_9HEMI</name>
<keyword evidence="3" id="KW-0732">Signal</keyword>
<keyword evidence="2" id="KW-0472">Membrane</keyword>
<feature type="chain" id="PRO_5044783647" evidence="3">
    <location>
        <begin position="20"/>
        <end position="304"/>
    </location>
</feature>
<evidence type="ECO:0000256" key="3">
    <source>
        <dbReference type="SAM" id="SignalP"/>
    </source>
</evidence>
<gene>
    <name evidence="4" type="ORF">AAG570_009044</name>
</gene>
<dbReference type="EMBL" id="JBFDAA010000003">
    <property type="protein sequence ID" value="KAL1138983.1"/>
    <property type="molecule type" value="Genomic_DNA"/>
</dbReference>
<dbReference type="AlphaFoldDB" id="A0ABD0ZDU6"/>